<organism evidence="3 4">
    <name type="scientific">Sphingobium quisquiliarum P25</name>
    <dbReference type="NCBI Taxonomy" id="1329909"/>
    <lineage>
        <taxon>Bacteria</taxon>
        <taxon>Pseudomonadati</taxon>
        <taxon>Pseudomonadota</taxon>
        <taxon>Alphaproteobacteria</taxon>
        <taxon>Sphingomonadales</taxon>
        <taxon>Sphingomonadaceae</taxon>
        <taxon>Sphingobium</taxon>
    </lineage>
</organism>
<dbReference type="SMART" id="SM01130">
    <property type="entry name" value="DHDPS"/>
    <property type="match status" value="1"/>
</dbReference>
<dbReference type="PANTHER" id="PTHR12128">
    <property type="entry name" value="DIHYDRODIPICOLINATE SYNTHASE"/>
    <property type="match status" value="1"/>
</dbReference>
<dbReference type="Gene3D" id="3.20.20.70">
    <property type="entry name" value="Aldolase class I"/>
    <property type="match status" value="1"/>
</dbReference>
<dbReference type="InterPro" id="IPR013785">
    <property type="entry name" value="Aldolase_TIM"/>
</dbReference>
<dbReference type="EMBL" id="ATHO01000131">
    <property type="protein sequence ID" value="EQB03827.1"/>
    <property type="molecule type" value="Genomic_DNA"/>
</dbReference>
<evidence type="ECO:0000256" key="2">
    <source>
        <dbReference type="ARBA" id="ARBA00023239"/>
    </source>
</evidence>
<dbReference type="RefSeq" id="WP_021239037.1">
    <property type="nucleotide sequence ID" value="NZ_ATHO01000131.1"/>
</dbReference>
<evidence type="ECO:0000313" key="4">
    <source>
        <dbReference type="Proteomes" id="UP000015525"/>
    </source>
</evidence>
<dbReference type="SUPFAM" id="SSF51569">
    <property type="entry name" value="Aldolase"/>
    <property type="match status" value="1"/>
</dbReference>
<reference evidence="3 4" key="1">
    <citation type="journal article" date="2013" name="Genome Announc.">
        <title>Draft Genome Sequence of Sphingobium quisquiliarum Strain P25T, a Novel Hexachlorocyclohexane (HCH)-Degrading Bacterium Isolated from an HCH Dumpsite.</title>
        <authorList>
            <person name="Kumar Singh A."/>
            <person name="Sangwan N."/>
            <person name="Sharma A."/>
            <person name="Gupta V."/>
            <person name="Khurana J.P."/>
            <person name="Lal R."/>
        </authorList>
    </citation>
    <scope>NUCLEOTIDE SEQUENCE [LARGE SCALE GENOMIC DNA]</scope>
    <source>
        <strain evidence="3 4">P25</strain>
    </source>
</reference>
<comment type="similarity">
    <text evidence="1">Belongs to the DapA family.</text>
</comment>
<evidence type="ECO:0008006" key="5">
    <source>
        <dbReference type="Google" id="ProtNLM"/>
    </source>
</evidence>
<gene>
    <name evidence="3" type="ORF">L288_14605</name>
</gene>
<name>T0GT69_9SPHN</name>
<proteinExistence type="inferred from homology"/>
<dbReference type="InterPro" id="IPR002220">
    <property type="entry name" value="DapA-like"/>
</dbReference>
<keyword evidence="2" id="KW-0456">Lyase</keyword>
<evidence type="ECO:0000313" key="3">
    <source>
        <dbReference type="EMBL" id="EQB03827.1"/>
    </source>
</evidence>
<sequence length="336" mass="37698">MLSYNRNDARAWAREKLVGVANVVMPTMTSDFTRLNEAAVRHDVETSIRHGFTATLACSEVVITMDEYEQFVRVMVDQAAGRIITVHHAVFNSLEENIEAVKRAERAGAELVLLGYPPYFYPKSMEEVYAYTKAFCDATDMAVMLFPIPTWGFSHLDPADIPVPILRRLIDDCPNIVAIKAEGGAPLIMAPIEVHRAFHEEVVISFPIEHEFIPLSQIIPVPFCGTNYSAYFGPMLPRIFNLVQECRFDEATALYYSMDAARKAFGSVPMGGGGLLNRMLWKYQGWLQGYNGGPLRHPTARIYTREMIVLRRGLEAAGLNPTTDPDEAFFVGRNPE</sequence>
<dbReference type="Pfam" id="PF00701">
    <property type="entry name" value="DHDPS"/>
    <property type="match status" value="1"/>
</dbReference>
<protein>
    <recommendedName>
        <fullName evidence="5">Dihydrodipicolinate synthetase</fullName>
    </recommendedName>
</protein>
<dbReference type="Proteomes" id="UP000015525">
    <property type="component" value="Unassembled WGS sequence"/>
</dbReference>
<dbReference type="AlphaFoldDB" id="T0GT69"/>
<dbReference type="GO" id="GO:0008840">
    <property type="term" value="F:4-hydroxy-tetrahydrodipicolinate synthase activity"/>
    <property type="evidence" value="ECO:0007669"/>
    <property type="project" value="TreeGrafter"/>
</dbReference>
<evidence type="ECO:0000256" key="1">
    <source>
        <dbReference type="ARBA" id="ARBA00007592"/>
    </source>
</evidence>
<dbReference type="CDD" id="cd00408">
    <property type="entry name" value="DHDPS-like"/>
    <property type="match status" value="1"/>
</dbReference>
<keyword evidence="4" id="KW-1185">Reference proteome</keyword>
<accession>T0GT69</accession>
<dbReference type="PATRIC" id="fig|1329909.3.peg.2811"/>
<comment type="caution">
    <text evidence="3">The sequence shown here is derived from an EMBL/GenBank/DDBJ whole genome shotgun (WGS) entry which is preliminary data.</text>
</comment>
<dbReference type="PANTHER" id="PTHR12128:SF66">
    <property type="entry name" value="4-HYDROXY-2-OXOGLUTARATE ALDOLASE, MITOCHONDRIAL"/>
    <property type="match status" value="1"/>
</dbReference>